<evidence type="ECO:0000313" key="2">
    <source>
        <dbReference type="Proteomes" id="UP000667650"/>
    </source>
</evidence>
<keyword evidence="2" id="KW-1185">Reference proteome</keyword>
<dbReference type="Proteomes" id="UP000667650">
    <property type="component" value="Unassembled WGS sequence"/>
</dbReference>
<gene>
    <name evidence="1" type="ORF">GTQ34_16580</name>
</gene>
<reference evidence="1" key="1">
    <citation type="submission" date="2020-01" db="EMBL/GenBank/DDBJ databases">
        <title>Muricauda ochracea sp. nov., isolated from a tidal flat of Garorim bay in Korea.</title>
        <authorList>
            <person name="Kim D."/>
            <person name="Yoo Y."/>
            <person name="Kim J.-J."/>
        </authorList>
    </citation>
    <scope>NUCLEOTIDE SEQUENCE</scope>
    <source>
        <strain evidence="1">JGD-17</strain>
    </source>
</reference>
<sequence>MQLLDKVRLTSILNTEAHKHLRKYIAADQDHKIVTSVDLVVVEADIHIFLRADAIQLQKDKFDNLVLVLTEGTSKTSYFFSELPIFSYRYSGFCWGENRYDNLIIKNLVSEDQNCPSGTYLKASKVHVEREYLKF</sequence>
<proteinExistence type="predicted"/>
<organism evidence="1 2">
    <name type="scientific">Flagellimonas ochracea</name>
    <dbReference type="NCBI Taxonomy" id="2696472"/>
    <lineage>
        <taxon>Bacteria</taxon>
        <taxon>Pseudomonadati</taxon>
        <taxon>Bacteroidota</taxon>
        <taxon>Flavobacteriia</taxon>
        <taxon>Flavobacteriales</taxon>
        <taxon>Flavobacteriaceae</taxon>
        <taxon>Flagellimonas</taxon>
    </lineage>
</organism>
<name>A0A964TEL2_9FLAO</name>
<accession>A0A964TEL2</accession>
<dbReference type="AlphaFoldDB" id="A0A964TEL2"/>
<evidence type="ECO:0000313" key="1">
    <source>
        <dbReference type="EMBL" id="NAY93525.1"/>
    </source>
</evidence>
<comment type="caution">
    <text evidence="1">The sequence shown here is derived from an EMBL/GenBank/DDBJ whole genome shotgun (WGS) entry which is preliminary data.</text>
</comment>
<protein>
    <submittedName>
        <fullName evidence="1">Uncharacterized protein</fullName>
    </submittedName>
</protein>
<dbReference type="EMBL" id="JAAABI010000029">
    <property type="protein sequence ID" value="NAY93525.1"/>
    <property type="molecule type" value="Genomic_DNA"/>
</dbReference>